<dbReference type="InterPro" id="IPR052769">
    <property type="entry name" value="TPR_domain_protein"/>
</dbReference>
<keyword evidence="4" id="KW-1185">Reference proteome</keyword>
<dbReference type="PANTHER" id="PTHR46014">
    <property type="entry name" value="TETRATRICOPEPTIDE REPEAT PROTEIN 1"/>
    <property type="match status" value="1"/>
</dbReference>
<dbReference type="PANTHER" id="PTHR46014:SF1">
    <property type="entry name" value="TETRATRICOPEPTIDE REPEAT PROTEIN 1"/>
    <property type="match status" value="1"/>
</dbReference>
<dbReference type="Proteomes" id="UP001642409">
    <property type="component" value="Unassembled WGS sequence"/>
</dbReference>
<comment type="caution">
    <text evidence="2">The sequence shown here is derived from an EMBL/GenBank/DDBJ whole genome shotgun (WGS) entry which is preliminary data.</text>
</comment>
<dbReference type="EMBL" id="CATOUU010000564">
    <property type="protein sequence ID" value="CAI9934260.1"/>
    <property type="molecule type" value="Genomic_DNA"/>
</dbReference>
<name>A0AA86P9A0_9EUKA</name>
<dbReference type="Gene3D" id="1.25.40.10">
    <property type="entry name" value="Tetratricopeptide repeat domain"/>
    <property type="match status" value="1"/>
</dbReference>
<feature type="region of interest" description="Disordered" evidence="1">
    <location>
        <begin position="197"/>
        <end position="229"/>
    </location>
</feature>
<protein>
    <submittedName>
        <fullName evidence="2">Serine/threonine protein phosphatase 5</fullName>
    </submittedName>
    <submittedName>
        <fullName evidence="3">Serine/threonine_protein phosphatase 5</fullName>
    </submittedName>
</protein>
<evidence type="ECO:0000313" key="3">
    <source>
        <dbReference type="EMBL" id="CAL6021097.1"/>
    </source>
</evidence>
<gene>
    <name evidence="2" type="ORF">HINF_LOCUS21905</name>
    <name evidence="3" type="ORF">HINF_LOCUS28003</name>
</gene>
<accession>A0AA86P9A0</accession>
<sequence>MSMDLQQKIRLQAEQQGSAYKELSEFIKDQSKSDIKAGEAARNFDPSKVALPSIRGLNDQNQDAEFKKQLGNEQFKQKKFAAAMSTYQDIIDSFTDVAPEFKANIYFNMGLCHQKIKPADLFTLEQYFSMAITLQPNYEKARVKRAKVFMDQKKFEDALNDFKHSGRDQDNLQAEINTCIQEIQKSKPISNAIQFEDSDNENDAQNDEKEPEKQILNAQNEPKKEKKIEKTEIQVQKPTLGYEANYSVPETNKNYHILLKIREFSKYPVNMGLFFNQLHSAVFSEFFEEYQKEISIQELETIVVGVLGCEAISAVKKLNVLHSLSQIKRLQMYYESFDEVTQADLKVLYEKLGNQSQLTDVQKVRLEQLQKVW</sequence>
<dbReference type="EMBL" id="CAXDID020000088">
    <property type="protein sequence ID" value="CAL6021097.1"/>
    <property type="molecule type" value="Genomic_DNA"/>
</dbReference>
<evidence type="ECO:0000313" key="4">
    <source>
        <dbReference type="Proteomes" id="UP001642409"/>
    </source>
</evidence>
<reference evidence="3 4" key="2">
    <citation type="submission" date="2024-07" db="EMBL/GenBank/DDBJ databases">
        <authorList>
            <person name="Akdeniz Z."/>
        </authorList>
    </citation>
    <scope>NUCLEOTIDE SEQUENCE [LARGE SCALE GENOMIC DNA]</scope>
</reference>
<dbReference type="InterPro" id="IPR011990">
    <property type="entry name" value="TPR-like_helical_dom_sf"/>
</dbReference>
<evidence type="ECO:0000256" key="1">
    <source>
        <dbReference type="SAM" id="MobiDB-lite"/>
    </source>
</evidence>
<organism evidence="2">
    <name type="scientific">Hexamita inflata</name>
    <dbReference type="NCBI Taxonomy" id="28002"/>
    <lineage>
        <taxon>Eukaryota</taxon>
        <taxon>Metamonada</taxon>
        <taxon>Diplomonadida</taxon>
        <taxon>Hexamitidae</taxon>
        <taxon>Hexamitinae</taxon>
        <taxon>Hexamita</taxon>
    </lineage>
</organism>
<dbReference type="SUPFAM" id="SSF48452">
    <property type="entry name" value="TPR-like"/>
    <property type="match status" value="1"/>
</dbReference>
<dbReference type="AlphaFoldDB" id="A0AA86P9A0"/>
<reference evidence="2" key="1">
    <citation type="submission" date="2023-06" db="EMBL/GenBank/DDBJ databases">
        <authorList>
            <person name="Kurt Z."/>
        </authorList>
    </citation>
    <scope>NUCLEOTIDE SEQUENCE</scope>
</reference>
<evidence type="ECO:0000313" key="2">
    <source>
        <dbReference type="EMBL" id="CAI9934260.1"/>
    </source>
</evidence>
<proteinExistence type="predicted"/>